<accession>A0AAE0AGA7</accession>
<protein>
    <submittedName>
        <fullName evidence="2">Uncharacterized protein</fullName>
    </submittedName>
</protein>
<feature type="transmembrane region" description="Helical" evidence="1">
    <location>
        <begin position="34"/>
        <end position="56"/>
    </location>
</feature>
<sequence length="368" mass="41837">MEAEVCLLFGIVKQCVLANDFHSYHQFETPYRTLLYFSPIACLLLSTCGFVALITANISRESHSMEDGFVCCSARHSLDLVVFLHQIAHHSTVEANMMVSNVEFNTFHKIDRELYAVLVMSLWRDPVEAMQIMALWLWLERVGFRNVVKKILSLPTILVNELADEAAACLSCITNDQFVYSSENNDIPLMHTLMEKEISLKFVHDNRLIAAQGISRIINEVCVRALTDIMQLAVERNAAQSLIDSQKLMAPSFQQPLYYPVGVPQQMVLQPRTQETEVPPEARTMFVTFSKGYPVIEREVHEFFTRGYGDCIETLNMQEVQPTEQSLFAKIVFRSAAIIDAILNGVAKAKFTINGKHVWARKFVPKRP</sequence>
<evidence type="ECO:0000313" key="3">
    <source>
        <dbReference type="Proteomes" id="UP001281410"/>
    </source>
</evidence>
<keyword evidence="3" id="KW-1185">Reference proteome</keyword>
<gene>
    <name evidence="2" type="ORF">Dsin_018122</name>
</gene>
<evidence type="ECO:0000256" key="1">
    <source>
        <dbReference type="SAM" id="Phobius"/>
    </source>
</evidence>
<reference evidence="2" key="1">
    <citation type="journal article" date="2023" name="Plant J.">
        <title>Genome sequences and population genomics provide insights into the demographic history, inbreeding, and mutation load of two 'living fossil' tree species of Dipteronia.</title>
        <authorList>
            <person name="Feng Y."/>
            <person name="Comes H.P."/>
            <person name="Chen J."/>
            <person name="Zhu S."/>
            <person name="Lu R."/>
            <person name="Zhang X."/>
            <person name="Li P."/>
            <person name="Qiu J."/>
            <person name="Olsen K.M."/>
            <person name="Qiu Y."/>
        </authorList>
    </citation>
    <scope>NUCLEOTIDE SEQUENCE</scope>
    <source>
        <strain evidence="2">NBL</strain>
    </source>
</reference>
<keyword evidence="1" id="KW-1133">Transmembrane helix</keyword>
<keyword evidence="1" id="KW-0812">Transmembrane</keyword>
<name>A0AAE0AGA7_9ROSI</name>
<proteinExistence type="predicted"/>
<dbReference type="PANTHER" id="PTHR33527">
    <property type="entry name" value="OS07G0274300 PROTEIN"/>
    <property type="match status" value="1"/>
</dbReference>
<organism evidence="2 3">
    <name type="scientific">Dipteronia sinensis</name>
    <dbReference type="NCBI Taxonomy" id="43782"/>
    <lineage>
        <taxon>Eukaryota</taxon>
        <taxon>Viridiplantae</taxon>
        <taxon>Streptophyta</taxon>
        <taxon>Embryophyta</taxon>
        <taxon>Tracheophyta</taxon>
        <taxon>Spermatophyta</taxon>
        <taxon>Magnoliopsida</taxon>
        <taxon>eudicotyledons</taxon>
        <taxon>Gunneridae</taxon>
        <taxon>Pentapetalae</taxon>
        <taxon>rosids</taxon>
        <taxon>malvids</taxon>
        <taxon>Sapindales</taxon>
        <taxon>Sapindaceae</taxon>
        <taxon>Hippocastanoideae</taxon>
        <taxon>Acereae</taxon>
        <taxon>Dipteronia</taxon>
    </lineage>
</organism>
<dbReference type="PANTHER" id="PTHR33527:SF14">
    <property type="entry name" value="OS07G0274300 PROTEIN"/>
    <property type="match status" value="1"/>
</dbReference>
<dbReference type="AlphaFoldDB" id="A0AAE0AGA7"/>
<comment type="caution">
    <text evidence="2">The sequence shown here is derived from an EMBL/GenBank/DDBJ whole genome shotgun (WGS) entry which is preliminary data.</text>
</comment>
<dbReference type="EMBL" id="JANJYJ010000005">
    <property type="protein sequence ID" value="KAK3213416.1"/>
    <property type="molecule type" value="Genomic_DNA"/>
</dbReference>
<evidence type="ECO:0000313" key="2">
    <source>
        <dbReference type="EMBL" id="KAK3213416.1"/>
    </source>
</evidence>
<dbReference type="Proteomes" id="UP001281410">
    <property type="component" value="Unassembled WGS sequence"/>
</dbReference>
<keyword evidence="1" id="KW-0472">Membrane</keyword>